<dbReference type="AlphaFoldDB" id="A0A183DG27"/>
<dbReference type="WBParaSite" id="GPUH_0000767701-mRNA-1">
    <property type="protein sequence ID" value="GPUH_0000767701-mRNA-1"/>
    <property type="gene ID" value="GPUH_0000767701"/>
</dbReference>
<accession>A0A183DG27</accession>
<protein>
    <submittedName>
        <fullName evidence="1 3">Uncharacterized protein</fullName>
    </submittedName>
</protein>
<organism evidence="3">
    <name type="scientific">Gongylonema pulchrum</name>
    <dbReference type="NCBI Taxonomy" id="637853"/>
    <lineage>
        <taxon>Eukaryota</taxon>
        <taxon>Metazoa</taxon>
        <taxon>Ecdysozoa</taxon>
        <taxon>Nematoda</taxon>
        <taxon>Chromadorea</taxon>
        <taxon>Rhabditida</taxon>
        <taxon>Spirurina</taxon>
        <taxon>Spiruromorpha</taxon>
        <taxon>Spiruroidea</taxon>
        <taxon>Gongylonematidae</taxon>
        <taxon>Gongylonema</taxon>
    </lineage>
</organism>
<reference evidence="1 2" key="2">
    <citation type="submission" date="2018-11" db="EMBL/GenBank/DDBJ databases">
        <authorList>
            <consortium name="Pathogen Informatics"/>
        </authorList>
    </citation>
    <scope>NUCLEOTIDE SEQUENCE [LARGE SCALE GENOMIC DNA]</scope>
</reference>
<proteinExistence type="predicted"/>
<reference evidence="3" key="1">
    <citation type="submission" date="2016-06" db="UniProtKB">
        <authorList>
            <consortium name="WormBaseParasite"/>
        </authorList>
    </citation>
    <scope>IDENTIFICATION</scope>
</reference>
<evidence type="ECO:0000313" key="1">
    <source>
        <dbReference type="EMBL" id="VDK59210.1"/>
    </source>
</evidence>
<dbReference type="OrthoDB" id="5875241at2759"/>
<dbReference type="Proteomes" id="UP000271098">
    <property type="component" value="Unassembled WGS sequence"/>
</dbReference>
<dbReference type="EMBL" id="UYRT01020425">
    <property type="protein sequence ID" value="VDK59210.1"/>
    <property type="molecule type" value="Genomic_DNA"/>
</dbReference>
<name>A0A183DG27_9BILA</name>
<evidence type="ECO:0000313" key="3">
    <source>
        <dbReference type="WBParaSite" id="GPUH_0000767701-mRNA-1"/>
    </source>
</evidence>
<sequence>MTSLLLNSSESSASGVAATSTTQFLTFPFRRRRKRYTINPPDDTYHVVYLGNVLTLIAKDLKIT</sequence>
<keyword evidence="2" id="KW-1185">Reference proteome</keyword>
<evidence type="ECO:0000313" key="2">
    <source>
        <dbReference type="Proteomes" id="UP000271098"/>
    </source>
</evidence>
<gene>
    <name evidence="1" type="ORF">GPUH_LOCUS7668</name>
</gene>